<evidence type="ECO:0000256" key="1">
    <source>
        <dbReference type="ARBA" id="ARBA00005869"/>
    </source>
</evidence>
<evidence type="ECO:0000313" key="10">
    <source>
        <dbReference type="Proteomes" id="UP001527925"/>
    </source>
</evidence>
<sequence>MISQHVSMAVARLAVPSLAAAGAAAAAPLGRAAVSPRVGLHTSALSLGPSSSQPAAAAAAAASAAAAAAAASAATSSASSARRPTGPSAPWTPAAASVRPYQHRPTSELLNSLAVFQMCALPGLVAATPAILDTAERLGASAPLNAVIKATFFRHFCGGEDLPEVLPTMKAYESAGIGSILDLALEADLDAAALTGAAAADQAVKIAGMFKQSIEIASHQPDNFIAIKVTALFPPALLQRWSTTLTRLKEVFDAAAASDAAAAGGVDAQGAVEIARLAPRIEAAFPGVGGRAAELLAAARADGRVEWTDVAGVFSLHAPQRAAMLVRDAPAAAATADTAEATHDDVATAALIVPHVDDLCAFARARGVRLMVDAEQTYFQPAIDDVALGLCAKFNPRAGEAVASTTTPGDASASAPGGLRTAVVYNTYQMYLVDAYARLVADTRRAARLGVSFGAKIVRGAYMVSERERAAELGIADPIQPSLEATHASYNRAVTFLVDTMARNKTAEHIVRQLAFVVASHNKDSVKLATGMMAQHGLSAVDGAVGFAQLMGMQDATTYSLAANGFRAYKYIPYGPVQVTVPYLHRRAQENSAVLGAVSEDKRNLLTELKIRMGLVRV</sequence>
<proteinExistence type="inferred from homology"/>
<comment type="cofactor">
    <cofactor evidence="5">
        <name>FAD</name>
        <dbReference type="ChEBI" id="CHEBI:57692"/>
    </cofactor>
</comment>
<dbReference type="Proteomes" id="UP001527925">
    <property type="component" value="Unassembled WGS sequence"/>
</dbReference>
<evidence type="ECO:0000256" key="2">
    <source>
        <dbReference type="ARBA" id="ARBA00012695"/>
    </source>
</evidence>
<comment type="catalytic activity">
    <reaction evidence="5">
        <text>L-proline + a quinone = (S)-1-pyrroline-5-carboxylate + a quinol + H(+)</text>
        <dbReference type="Rhea" id="RHEA:23784"/>
        <dbReference type="ChEBI" id="CHEBI:15378"/>
        <dbReference type="ChEBI" id="CHEBI:17388"/>
        <dbReference type="ChEBI" id="CHEBI:24646"/>
        <dbReference type="ChEBI" id="CHEBI:60039"/>
        <dbReference type="ChEBI" id="CHEBI:132124"/>
        <dbReference type="EC" id="1.5.5.2"/>
    </reaction>
</comment>
<dbReference type="EMBL" id="JADGIZ020000060">
    <property type="protein sequence ID" value="KAL2912652.1"/>
    <property type="molecule type" value="Genomic_DNA"/>
</dbReference>
<evidence type="ECO:0000256" key="7">
    <source>
        <dbReference type="SAM" id="SignalP"/>
    </source>
</evidence>
<dbReference type="InterPro" id="IPR029041">
    <property type="entry name" value="FAD-linked_oxidoreductase-like"/>
</dbReference>
<dbReference type="SUPFAM" id="SSF51730">
    <property type="entry name" value="FAD-linked oxidoreductase"/>
    <property type="match status" value="1"/>
</dbReference>
<evidence type="ECO:0000256" key="4">
    <source>
        <dbReference type="ARBA" id="ARBA00023062"/>
    </source>
</evidence>
<keyword evidence="7" id="KW-0732">Signal</keyword>
<keyword evidence="4 5" id="KW-0642">Proline metabolism</keyword>
<dbReference type="Pfam" id="PF01619">
    <property type="entry name" value="Pro_dh"/>
    <property type="match status" value="1"/>
</dbReference>
<dbReference type="EC" id="1.5.5.2" evidence="2 5"/>
<keyword evidence="3 5" id="KW-0560">Oxidoreductase</keyword>
<reference evidence="9 10" key="1">
    <citation type="submission" date="2023-09" db="EMBL/GenBank/DDBJ databases">
        <title>Pangenome analysis of Batrachochytrium dendrobatidis and related Chytrids.</title>
        <authorList>
            <person name="Yacoub M.N."/>
            <person name="Stajich J.E."/>
            <person name="James T.Y."/>
        </authorList>
    </citation>
    <scope>NUCLEOTIDE SEQUENCE [LARGE SCALE GENOMIC DNA]</scope>
    <source>
        <strain evidence="9 10">JEL0888</strain>
    </source>
</reference>
<dbReference type="PANTHER" id="PTHR13914:SF0">
    <property type="entry name" value="PROLINE DEHYDROGENASE 1, MITOCHONDRIAL"/>
    <property type="match status" value="1"/>
</dbReference>
<keyword evidence="5" id="KW-0285">Flavoprotein</keyword>
<evidence type="ECO:0000259" key="8">
    <source>
        <dbReference type="Pfam" id="PF01619"/>
    </source>
</evidence>
<dbReference type="InterPro" id="IPR002872">
    <property type="entry name" value="Proline_DH_dom"/>
</dbReference>
<protein>
    <recommendedName>
        <fullName evidence="2 5">Proline dehydrogenase</fullName>
        <ecNumber evidence="2 5">1.5.5.2</ecNumber>
    </recommendedName>
</protein>
<evidence type="ECO:0000256" key="5">
    <source>
        <dbReference type="RuleBase" id="RU364054"/>
    </source>
</evidence>
<evidence type="ECO:0000313" key="9">
    <source>
        <dbReference type="EMBL" id="KAL2912652.1"/>
    </source>
</evidence>
<keyword evidence="5" id="KW-0274">FAD</keyword>
<dbReference type="PANTHER" id="PTHR13914">
    <property type="entry name" value="PROLINE OXIDASE"/>
    <property type="match status" value="1"/>
</dbReference>
<name>A0ABR4MZD9_9FUNG</name>
<feature type="compositionally biased region" description="Low complexity" evidence="6">
    <location>
        <begin position="76"/>
        <end position="89"/>
    </location>
</feature>
<evidence type="ECO:0000256" key="3">
    <source>
        <dbReference type="ARBA" id="ARBA00023002"/>
    </source>
</evidence>
<feature type="domain" description="Proline dehydrogenase" evidence="8">
    <location>
        <begin position="166"/>
        <end position="598"/>
    </location>
</feature>
<dbReference type="InterPro" id="IPR015659">
    <property type="entry name" value="Proline_oxidase"/>
</dbReference>
<comment type="similarity">
    <text evidence="1 5">Belongs to the proline oxidase family.</text>
</comment>
<feature type="region of interest" description="Disordered" evidence="6">
    <location>
        <begin position="76"/>
        <end position="98"/>
    </location>
</feature>
<keyword evidence="10" id="KW-1185">Reference proteome</keyword>
<feature type="chain" id="PRO_5045359941" description="Proline dehydrogenase" evidence="7">
    <location>
        <begin position="27"/>
        <end position="618"/>
    </location>
</feature>
<comment type="caution">
    <text evidence="9">The sequence shown here is derived from an EMBL/GenBank/DDBJ whole genome shotgun (WGS) entry which is preliminary data.</text>
</comment>
<comment type="function">
    <text evidence="5">Converts proline to delta-1-pyrroline-5-carboxylate.</text>
</comment>
<accession>A0ABR4MZD9</accession>
<dbReference type="Gene3D" id="3.20.20.220">
    <property type="match status" value="2"/>
</dbReference>
<organism evidence="9 10">
    <name type="scientific">Polyrhizophydium stewartii</name>
    <dbReference type="NCBI Taxonomy" id="2732419"/>
    <lineage>
        <taxon>Eukaryota</taxon>
        <taxon>Fungi</taxon>
        <taxon>Fungi incertae sedis</taxon>
        <taxon>Chytridiomycota</taxon>
        <taxon>Chytridiomycota incertae sedis</taxon>
        <taxon>Chytridiomycetes</taxon>
        <taxon>Rhizophydiales</taxon>
        <taxon>Rhizophydiales incertae sedis</taxon>
        <taxon>Polyrhizophydium</taxon>
    </lineage>
</organism>
<feature type="signal peptide" evidence="7">
    <location>
        <begin position="1"/>
        <end position="26"/>
    </location>
</feature>
<gene>
    <name evidence="9" type="primary">PUT1</name>
    <name evidence="9" type="ORF">HK105_207868</name>
</gene>
<evidence type="ECO:0000256" key="6">
    <source>
        <dbReference type="SAM" id="MobiDB-lite"/>
    </source>
</evidence>